<feature type="compositionally biased region" description="Polar residues" evidence="1">
    <location>
        <begin position="16"/>
        <end position="29"/>
    </location>
</feature>
<dbReference type="AlphaFoldDB" id="A0A0E9PGC7"/>
<organism evidence="2">
    <name type="scientific">Anguilla anguilla</name>
    <name type="common">European freshwater eel</name>
    <name type="synonym">Muraena anguilla</name>
    <dbReference type="NCBI Taxonomy" id="7936"/>
    <lineage>
        <taxon>Eukaryota</taxon>
        <taxon>Metazoa</taxon>
        <taxon>Chordata</taxon>
        <taxon>Craniata</taxon>
        <taxon>Vertebrata</taxon>
        <taxon>Euteleostomi</taxon>
        <taxon>Actinopterygii</taxon>
        <taxon>Neopterygii</taxon>
        <taxon>Teleostei</taxon>
        <taxon>Anguilliformes</taxon>
        <taxon>Anguillidae</taxon>
        <taxon>Anguilla</taxon>
    </lineage>
</organism>
<protein>
    <submittedName>
        <fullName evidence="2">Uncharacterized protein</fullName>
    </submittedName>
</protein>
<name>A0A0E9PGC7_ANGAN</name>
<feature type="region of interest" description="Disordered" evidence="1">
    <location>
        <begin position="1"/>
        <end position="29"/>
    </location>
</feature>
<reference evidence="2" key="2">
    <citation type="journal article" date="2015" name="Fish Shellfish Immunol.">
        <title>Early steps in the European eel (Anguilla anguilla)-Vibrio vulnificus interaction in the gills: Role of the RtxA13 toxin.</title>
        <authorList>
            <person name="Callol A."/>
            <person name="Pajuelo D."/>
            <person name="Ebbesson L."/>
            <person name="Teles M."/>
            <person name="MacKenzie S."/>
            <person name="Amaro C."/>
        </authorList>
    </citation>
    <scope>NUCLEOTIDE SEQUENCE</scope>
</reference>
<dbReference type="EMBL" id="GBXM01104896">
    <property type="protein sequence ID" value="JAH03681.1"/>
    <property type="molecule type" value="Transcribed_RNA"/>
</dbReference>
<evidence type="ECO:0000313" key="2">
    <source>
        <dbReference type="EMBL" id="JAH03681.1"/>
    </source>
</evidence>
<evidence type="ECO:0000256" key="1">
    <source>
        <dbReference type="SAM" id="MobiDB-lite"/>
    </source>
</evidence>
<accession>A0A0E9PGC7</accession>
<proteinExistence type="predicted"/>
<reference evidence="2" key="1">
    <citation type="submission" date="2014-11" db="EMBL/GenBank/DDBJ databases">
        <authorList>
            <person name="Amaro Gonzalez C."/>
        </authorList>
    </citation>
    <scope>NUCLEOTIDE SEQUENCE</scope>
</reference>
<sequence>MPWSSETMECERHASQSRLASTQQGRMLR</sequence>